<feature type="domain" description="ABC transporter" evidence="10">
    <location>
        <begin position="9"/>
        <end position="245"/>
    </location>
</feature>
<dbReference type="FunFam" id="3.40.50.300:FF:000127">
    <property type="entry name" value="Ribose import ATP-binding protein RbsA"/>
    <property type="match status" value="1"/>
</dbReference>
<comment type="caution">
    <text evidence="11">The sequence shown here is derived from an EMBL/GenBank/DDBJ whole genome shotgun (WGS) entry which is preliminary data.</text>
</comment>
<protein>
    <submittedName>
        <fullName evidence="11">ABC transporter nucleotide binding/ATPase protein</fullName>
    </submittedName>
</protein>
<organism evidence="11 12">
    <name type="scientific">Tanticharoenia sakaeratensis NBRC 103193</name>
    <dbReference type="NCBI Taxonomy" id="1231623"/>
    <lineage>
        <taxon>Bacteria</taxon>
        <taxon>Pseudomonadati</taxon>
        <taxon>Pseudomonadota</taxon>
        <taxon>Alphaproteobacteria</taxon>
        <taxon>Acetobacterales</taxon>
        <taxon>Acetobacteraceae</taxon>
        <taxon>Tanticharoenia</taxon>
    </lineage>
</organism>
<reference evidence="11 12" key="1">
    <citation type="submission" date="2012-10" db="EMBL/GenBank/DDBJ databases">
        <title>Genome sequencing of Tanticharoenia sakaeratensis NBRC 103193.</title>
        <authorList>
            <person name="Azuma Y."/>
            <person name="Hadano H."/>
            <person name="Hirakawa H."/>
            <person name="Matsushita K."/>
        </authorList>
    </citation>
    <scope>NUCLEOTIDE SEQUENCE [LARGE SCALE GENOMIC DNA]</scope>
    <source>
        <strain evidence="11 12">NBRC 103193</strain>
    </source>
</reference>
<proteinExistence type="predicted"/>
<evidence type="ECO:0000256" key="4">
    <source>
        <dbReference type="ARBA" id="ARBA00022597"/>
    </source>
</evidence>
<evidence type="ECO:0000256" key="7">
    <source>
        <dbReference type="ARBA" id="ARBA00022840"/>
    </source>
</evidence>
<keyword evidence="9" id="KW-0472">Membrane</keyword>
<evidence type="ECO:0000256" key="5">
    <source>
        <dbReference type="ARBA" id="ARBA00022737"/>
    </source>
</evidence>
<dbReference type="InterPro" id="IPR003439">
    <property type="entry name" value="ABC_transporter-like_ATP-bd"/>
</dbReference>
<dbReference type="InterPro" id="IPR017871">
    <property type="entry name" value="ABC_transporter-like_CS"/>
</dbReference>
<evidence type="ECO:0000256" key="8">
    <source>
        <dbReference type="ARBA" id="ARBA00022967"/>
    </source>
</evidence>
<evidence type="ECO:0000256" key="6">
    <source>
        <dbReference type="ARBA" id="ARBA00022741"/>
    </source>
</evidence>
<keyword evidence="4" id="KW-0762">Sugar transport</keyword>
<keyword evidence="6" id="KW-0547">Nucleotide-binding</keyword>
<evidence type="ECO:0000313" key="12">
    <source>
        <dbReference type="Proteomes" id="UP000032679"/>
    </source>
</evidence>
<dbReference type="GO" id="GO:0005886">
    <property type="term" value="C:plasma membrane"/>
    <property type="evidence" value="ECO:0007669"/>
    <property type="project" value="UniProtKB-SubCell"/>
</dbReference>
<feature type="domain" description="ABC transporter" evidence="10">
    <location>
        <begin position="254"/>
        <end position="498"/>
    </location>
</feature>
<dbReference type="SUPFAM" id="SSF52540">
    <property type="entry name" value="P-loop containing nucleoside triphosphate hydrolases"/>
    <property type="match status" value="2"/>
</dbReference>
<dbReference type="CDD" id="cd03216">
    <property type="entry name" value="ABC_Carb_Monos_I"/>
    <property type="match status" value="1"/>
</dbReference>
<keyword evidence="7" id="KW-0067">ATP-binding</keyword>
<keyword evidence="2" id="KW-0813">Transport</keyword>
<keyword evidence="5" id="KW-0677">Repeat</keyword>
<dbReference type="STRING" id="1231623.Tasa_005_046"/>
<dbReference type="EMBL" id="BALE01000005">
    <property type="protein sequence ID" value="GAN53131.1"/>
    <property type="molecule type" value="Genomic_DNA"/>
</dbReference>
<evidence type="ECO:0000256" key="1">
    <source>
        <dbReference type="ARBA" id="ARBA00004202"/>
    </source>
</evidence>
<keyword evidence="12" id="KW-1185">Reference proteome</keyword>
<dbReference type="PROSITE" id="PS00211">
    <property type="entry name" value="ABC_TRANSPORTER_1"/>
    <property type="match status" value="1"/>
</dbReference>
<dbReference type="PANTHER" id="PTHR43790:SF3">
    <property type="entry name" value="D-ALLOSE IMPORT ATP-BINDING PROTEIN ALSA-RELATED"/>
    <property type="match status" value="1"/>
</dbReference>
<dbReference type="Gene3D" id="3.40.50.300">
    <property type="entry name" value="P-loop containing nucleotide triphosphate hydrolases"/>
    <property type="match status" value="2"/>
</dbReference>
<comment type="subcellular location">
    <subcellularLocation>
        <location evidence="1">Cell membrane</location>
        <topology evidence="1">Peripheral membrane protein</topology>
    </subcellularLocation>
</comment>
<dbReference type="CDD" id="cd03215">
    <property type="entry name" value="ABC_Carb_Monos_II"/>
    <property type="match status" value="1"/>
</dbReference>
<dbReference type="PROSITE" id="PS50893">
    <property type="entry name" value="ABC_TRANSPORTER_2"/>
    <property type="match status" value="2"/>
</dbReference>
<dbReference type="InterPro" id="IPR027417">
    <property type="entry name" value="P-loop_NTPase"/>
</dbReference>
<name>A0A0D6MHZ2_9PROT</name>
<dbReference type="GO" id="GO:0005524">
    <property type="term" value="F:ATP binding"/>
    <property type="evidence" value="ECO:0007669"/>
    <property type="project" value="UniProtKB-KW"/>
</dbReference>
<dbReference type="AlphaFoldDB" id="A0A0D6MHZ2"/>
<dbReference type="InterPro" id="IPR003593">
    <property type="entry name" value="AAA+_ATPase"/>
</dbReference>
<gene>
    <name evidence="11" type="ORF">Tasa_005_046</name>
</gene>
<sequence length="511" mass="56156">MEHLGMPRLRLEGLTKRYAGITVLDDVGFDVQPGEVHALLGENGAGKSTLLKILSGVVKPEHGTIAVDGVPLKAHSMAAARSAGIAMIHQELQQVPELSVAQNMFLGHPMLKSGVLLDRKEMERRAAIVLKDLDPTIDVKARVKDLKVASRQLVEIARALLFDAKIIAMDEPTSSLMPSEFERLAGIILDLQQRGVAIIYVSHKLDEVLRICSRGTVLRDGKFVAAVTLAETTERKLVSMMVGRDIVLQDHHSSALSDVVLRAHRLSWSDKVKDVSFELHRGEVLGVAGLVGAGRTELMQLLSGLHQPSSGEIYVHGTLRKFGKSRDAIQCGIGLVPEERKRDGIVPLRSAFANAALTSWPRFARFGWRSEGRVRAKVDHLFDELQLRPRSPDKPIGLFSGGNQQKIILARWLLAETEILLLDEPTRGIDVGAKQEIYRLVHDLAAQGRSIIVVSSELLEIMALSDRVLVMREGRLAAELGRDELTEDTIMQHAAVTAAPETMESASWAMH</sequence>
<dbReference type="Pfam" id="PF00005">
    <property type="entry name" value="ABC_tran"/>
    <property type="match status" value="2"/>
</dbReference>
<keyword evidence="3" id="KW-1003">Cell membrane</keyword>
<dbReference type="SMART" id="SM00382">
    <property type="entry name" value="AAA"/>
    <property type="match status" value="2"/>
</dbReference>
<evidence type="ECO:0000259" key="10">
    <source>
        <dbReference type="PROSITE" id="PS50893"/>
    </source>
</evidence>
<evidence type="ECO:0000313" key="11">
    <source>
        <dbReference type="EMBL" id="GAN53131.1"/>
    </source>
</evidence>
<evidence type="ECO:0000256" key="9">
    <source>
        <dbReference type="ARBA" id="ARBA00023136"/>
    </source>
</evidence>
<evidence type="ECO:0000256" key="3">
    <source>
        <dbReference type="ARBA" id="ARBA00022475"/>
    </source>
</evidence>
<dbReference type="Proteomes" id="UP000032679">
    <property type="component" value="Unassembled WGS sequence"/>
</dbReference>
<dbReference type="PANTHER" id="PTHR43790">
    <property type="entry name" value="CARBOHYDRATE TRANSPORT ATP-BINDING PROTEIN MG119-RELATED"/>
    <property type="match status" value="1"/>
</dbReference>
<keyword evidence="8" id="KW-1278">Translocase</keyword>
<evidence type="ECO:0000256" key="2">
    <source>
        <dbReference type="ARBA" id="ARBA00022448"/>
    </source>
</evidence>
<dbReference type="InterPro" id="IPR050107">
    <property type="entry name" value="ABC_carbohydrate_import_ATPase"/>
</dbReference>
<dbReference type="GO" id="GO:0016887">
    <property type="term" value="F:ATP hydrolysis activity"/>
    <property type="evidence" value="ECO:0007669"/>
    <property type="project" value="InterPro"/>
</dbReference>
<accession>A0A0D6MHZ2</accession>